<name>A0A6A6TFE0_9PLEO</name>
<keyword evidence="3" id="KW-1185">Reference proteome</keyword>
<dbReference type="AlphaFoldDB" id="A0A6A6TFE0"/>
<proteinExistence type="predicted"/>
<evidence type="ECO:0000313" key="2">
    <source>
        <dbReference type="EMBL" id="KAF2658422.1"/>
    </source>
</evidence>
<gene>
    <name evidence="2" type="ORF">K491DRAFT_676460</name>
</gene>
<accession>A0A6A6TFE0</accession>
<feature type="region of interest" description="Disordered" evidence="1">
    <location>
        <begin position="107"/>
        <end position="136"/>
    </location>
</feature>
<dbReference type="OrthoDB" id="3801591at2759"/>
<dbReference type="Proteomes" id="UP000799324">
    <property type="component" value="Unassembled WGS sequence"/>
</dbReference>
<sequence>MPFDISRILSTHKRSSTVQTKIPSSSSTPSPIFESYKPRTSHPEPLRSNAAQPVSPQSYKPTPPPRNEPTKPKPTVAPITVLPCGCKRNHVLISKLSPITECSSHYPGPTSAFSSSSSSPSSTPQPSTSRSSTPSLQRSIDMHDFPISHPHSPEPSTTALPSATELDFQYYIPHLSTSTHDVYTDCSWIAFDTLGHSADDLDACMAALVFPDWSSENMNIPLIREDQYKYYPDHEHEHGHEHESGESAPDEDMDLESFRRLVDEVIGGRGAQRKTGGAGRRRLKKKRAREEFWLERKVGGLVGAFGRWRWRGRYGKGKKEDVKVKFGISLGQGERRLATGFTPFQMGTTHMVRPSCSHNTFVNPETDIGLHNDQQDFISAQGLYN</sequence>
<evidence type="ECO:0000313" key="3">
    <source>
        <dbReference type="Proteomes" id="UP000799324"/>
    </source>
</evidence>
<protein>
    <submittedName>
        <fullName evidence="2">Uncharacterized protein</fullName>
    </submittedName>
</protein>
<reference evidence="2" key="1">
    <citation type="journal article" date="2020" name="Stud. Mycol.">
        <title>101 Dothideomycetes genomes: a test case for predicting lifestyles and emergence of pathogens.</title>
        <authorList>
            <person name="Haridas S."/>
            <person name="Albert R."/>
            <person name="Binder M."/>
            <person name="Bloem J."/>
            <person name="Labutti K."/>
            <person name="Salamov A."/>
            <person name="Andreopoulos B."/>
            <person name="Baker S."/>
            <person name="Barry K."/>
            <person name="Bills G."/>
            <person name="Bluhm B."/>
            <person name="Cannon C."/>
            <person name="Castanera R."/>
            <person name="Culley D."/>
            <person name="Daum C."/>
            <person name="Ezra D."/>
            <person name="Gonzalez J."/>
            <person name="Henrissat B."/>
            <person name="Kuo A."/>
            <person name="Liang C."/>
            <person name="Lipzen A."/>
            <person name="Lutzoni F."/>
            <person name="Magnuson J."/>
            <person name="Mondo S."/>
            <person name="Nolan M."/>
            <person name="Ohm R."/>
            <person name="Pangilinan J."/>
            <person name="Park H.-J."/>
            <person name="Ramirez L."/>
            <person name="Alfaro M."/>
            <person name="Sun H."/>
            <person name="Tritt A."/>
            <person name="Yoshinaga Y."/>
            <person name="Zwiers L.-H."/>
            <person name="Turgeon B."/>
            <person name="Goodwin S."/>
            <person name="Spatafora J."/>
            <person name="Crous P."/>
            <person name="Grigoriev I."/>
        </authorList>
    </citation>
    <scope>NUCLEOTIDE SEQUENCE</scope>
    <source>
        <strain evidence="2">CBS 122681</strain>
    </source>
</reference>
<evidence type="ECO:0000256" key="1">
    <source>
        <dbReference type="SAM" id="MobiDB-lite"/>
    </source>
</evidence>
<dbReference type="EMBL" id="MU004315">
    <property type="protein sequence ID" value="KAF2658422.1"/>
    <property type="molecule type" value="Genomic_DNA"/>
</dbReference>
<organism evidence="2 3">
    <name type="scientific">Lophiostoma macrostomum CBS 122681</name>
    <dbReference type="NCBI Taxonomy" id="1314788"/>
    <lineage>
        <taxon>Eukaryota</taxon>
        <taxon>Fungi</taxon>
        <taxon>Dikarya</taxon>
        <taxon>Ascomycota</taxon>
        <taxon>Pezizomycotina</taxon>
        <taxon>Dothideomycetes</taxon>
        <taxon>Pleosporomycetidae</taxon>
        <taxon>Pleosporales</taxon>
        <taxon>Lophiostomataceae</taxon>
        <taxon>Lophiostoma</taxon>
    </lineage>
</organism>
<feature type="region of interest" description="Disordered" evidence="1">
    <location>
        <begin position="1"/>
        <end position="76"/>
    </location>
</feature>
<feature type="compositionally biased region" description="Polar residues" evidence="1">
    <location>
        <begin position="49"/>
        <end position="59"/>
    </location>
</feature>
<feature type="compositionally biased region" description="Low complexity" evidence="1">
    <location>
        <begin position="107"/>
        <end position="135"/>
    </location>
</feature>